<dbReference type="GO" id="GO:0003723">
    <property type="term" value="F:RNA binding"/>
    <property type="evidence" value="ECO:0007669"/>
    <property type="project" value="UniProtKB-KW"/>
</dbReference>
<gene>
    <name evidence="6" type="ORF">US50_C0006G0001</name>
</gene>
<dbReference type="Gene3D" id="3.10.20.580">
    <property type="match status" value="1"/>
</dbReference>
<proteinExistence type="predicted"/>
<dbReference type="Proteomes" id="UP000033876">
    <property type="component" value="Unassembled WGS sequence"/>
</dbReference>
<organism evidence="6 7">
    <name type="scientific">Candidatus Nomurabacteria bacterium GW2011_GWB1_37_5</name>
    <dbReference type="NCBI Taxonomy" id="1618742"/>
    <lineage>
        <taxon>Bacteria</taxon>
        <taxon>Candidatus Nomuraibacteriota</taxon>
    </lineage>
</organism>
<dbReference type="PANTHER" id="PTHR43694:SF1">
    <property type="entry name" value="RIBONUCLEASE J"/>
    <property type="match status" value="1"/>
</dbReference>
<dbReference type="SMART" id="SM00849">
    <property type="entry name" value="Lactamase_B"/>
    <property type="match status" value="1"/>
</dbReference>
<evidence type="ECO:0000259" key="5">
    <source>
        <dbReference type="SMART" id="SM00849"/>
    </source>
</evidence>
<feature type="non-terminal residue" evidence="6">
    <location>
        <position position="1"/>
    </location>
</feature>
<evidence type="ECO:0000256" key="2">
    <source>
        <dbReference type="ARBA" id="ARBA00022722"/>
    </source>
</evidence>
<dbReference type="Pfam" id="PF17770">
    <property type="entry name" value="RNase_J_C"/>
    <property type="match status" value="1"/>
</dbReference>
<keyword evidence="4" id="KW-0694">RNA-binding</keyword>
<dbReference type="AlphaFoldDB" id="A0A0G0GXM7"/>
<dbReference type="InterPro" id="IPR036866">
    <property type="entry name" value="RibonucZ/Hydroxyglut_hydro"/>
</dbReference>
<dbReference type="EMBL" id="LBTF01000006">
    <property type="protein sequence ID" value="KKQ35728.1"/>
    <property type="molecule type" value="Genomic_DNA"/>
</dbReference>
<protein>
    <recommendedName>
        <fullName evidence="5">Metallo-beta-lactamase domain-containing protein</fullName>
    </recommendedName>
</protein>
<dbReference type="GO" id="GO:0046872">
    <property type="term" value="F:metal ion binding"/>
    <property type="evidence" value="ECO:0007669"/>
    <property type="project" value="InterPro"/>
</dbReference>
<dbReference type="Pfam" id="PF00753">
    <property type="entry name" value="Lactamase_B"/>
    <property type="match status" value="1"/>
</dbReference>
<dbReference type="Pfam" id="PF22505">
    <property type="entry name" value="RNase_J_b_CASP"/>
    <property type="match status" value="1"/>
</dbReference>
<dbReference type="PATRIC" id="fig|1618742.3.peg.180"/>
<evidence type="ECO:0000313" key="7">
    <source>
        <dbReference type="Proteomes" id="UP000033876"/>
    </source>
</evidence>
<keyword evidence="1" id="KW-0963">Cytoplasm</keyword>
<dbReference type="InterPro" id="IPR041636">
    <property type="entry name" value="RNase_J_C"/>
</dbReference>
<comment type="caution">
    <text evidence="6">The sequence shown here is derived from an EMBL/GenBank/DDBJ whole genome shotgun (WGS) entry which is preliminary data.</text>
</comment>
<evidence type="ECO:0000256" key="3">
    <source>
        <dbReference type="ARBA" id="ARBA00022839"/>
    </source>
</evidence>
<evidence type="ECO:0000313" key="6">
    <source>
        <dbReference type="EMBL" id="KKQ35728.1"/>
    </source>
</evidence>
<feature type="domain" description="Metallo-beta-lactamase" evidence="5">
    <location>
        <begin position="1"/>
        <end position="172"/>
    </location>
</feature>
<sequence>AIEYGNDIIVVDAGIEFSGDDTPGIDFIIPNASYLEDRKDKIRGIFITHGHLDHIGALPYVLDKIGNPPVYSREFGAIMIKKRHEEFPHLPELKMNIVEDGDVIRAGQNFVVRSFAISHTIPDSMGLLIETPLGEIAFIEDVRVDNIDGIPTEEEVEQYSRFKDKKILLLTMDSTSIEKRGFSLSETTVVKNMEKLIREAPGRIIIASFASQVERLVAIIEIADKLGRKVAIDGRSMKTNTEIAKQLGLIKTKNLILLDEINDYPPNKVLMLVTGGQGEEFAALVRIANKSHRQLQLTKTDTIILSSSIIPGNESSISKLKDNLYRSEAKIITYLDSDVHASGHGNREELKWIHQQINYRFFMPIHGHHYMIRQHGEMSTTTGTPSENIVIPDNGSIVEIYDGGQKIRMRKEKAPSSLTMVDGFSVGETQDVVIRDRQALAQDGMFVVMAVIDSKTGKLKKSPDLISRGFVYLKEAQELLQESRTIIKNTIEKETVGMWPIEFDYVKGLITDNVSRFLYQKTNKRPLVIPVILSV</sequence>
<name>A0A0G0GXM7_9BACT</name>
<dbReference type="NCBIfam" id="TIGR00649">
    <property type="entry name" value="MG423"/>
    <property type="match status" value="1"/>
</dbReference>
<dbReference type="Gene3D" id="3.60.15.10">
    <property type="entry name" value="Ribonuclease Z/Hydroxyacylglutathione hydrolase-like"/>
    <property type="match status" value="1"/>
</dbReference>
<dbReference type="GO" id="GO:0004527">
    <property type="term" value="F:exonuclease activity"/>
    <property type="evidence" value="ECO:0007669"/>
    <property type="project" value="UniProtKB-KW"/>
</dbReference>
<dbReference type="InterPro" id="IPR001279">
    <property type="entry name" value="Metallo-B-lactamas"/>
</dbReference>
<accession>A0A0G0GXM7</accession>
<dbReference type="InterPro" id="IPR004613">
    <property type="entry name" value="RNase_J"/>
</dbReference>
<dbReference type="CDD" id="cd07714">
    <property type="entry name" value="RNaseJ_MBL-fold"/>
    <property type="match status" value="1"/>
</dbReference>
<dbReference type="PANTHER" id="PTHR43694">
    <property type="entry name" value="RIBONUCLEASE J"/>
    <property type="match status" value="1"/>
</dbReference>
<reference evidence="6 7" key="1">
    <citation type="journal article" date="2015" name="Nature">
        <title>rRNA introns, odd ribosomes, and small enigmatic genomes across a large radiation of phyla.</title>
        <authorList>
            <person name="Brown C.T."/>
            <person name="Hug L.A."/>
            <person name="Thomas B.C."/>
            <person name="Sharon I."/>
            <person name="Castelle C.J."/>
            <person name="Singh A."/>
            <person name="Wilkins M.J."/>
            <person name="Williams K.H."/>
            <person name="Banfield J.F."/>
        </authorList>
    </citation>
    <scope>NUCLEOTIDE SEQUENCE [LARGE SCALE GENOMIC DNA]</scope>
</reference>
<keyword evidence="2" id="KW-0540">Nuclease</keyword>
<evidence type="ECO:0000256" key="4">
    <source>
        <dbReference type="ARBA" id="ARBA00022884"/>
    </source>
</evidence>
<keyword evidence="3" id="KW-0269">Exonuclease</keyword>
<keyword evidence="3" id="KW-0378">Hydrolase</keyword>
<dbReference type="SUPFAM" id="SSF56281">
    <property type="entry name" value="Metallo-hydrolase/oxidoreductase"/>
    <property type="match status" value="1"/>
</dbReference>
<dbReference type="InterPro" id="IPR042173">
    <property type="entry name" value="RNase_J_2"/>
</dbReference>
<dbReference type="Gene3D" id="3.40.50.10710">
    <property type="entry name" value="Metallo-hydrolase/oxidoreductase"/>
    <property type="match status" value="1"/>
</dbReference>
<evidence type="ECO:0000256" key="1">
    <source>
        <dbReference type="ARBA" id="ARBA00022490"/>
    </source>
</evidence>
<dbReference type="InterPro" id="IPR055132">
    <property type="entry name" value="RNase_J_b_CASP"/>
</dbReference>